<feature type="non-terminal residue" evidence="3">
    <location>
        <position position="346"/>
    </location>
</feature>
<dbReference type="AlphaFoldDB" id="A0A0F8YXV2"/>
<gene>
    <name evidence="3" type="ORF">LCGC14_3100910</name>
</gene>
<feature type="region of interest" description="Disordered" evidence="1">
    <location>
        <begin position="1"/>
        <end position="23"/>
    </location>
</feature>
<feature type="compositionally biased region" description="Basic and acidic residues" evidence="1">
    <location>
        <begin position="10"/>
        <end position="19"/>
    </location>
</feature>
<feature type="domain" description="Apiosidase-like catalytic" evidence="2">
    <location>
        <begin position="28"/>
        <end position="215"/>
    </location>
</feature>
<dbReference type="Pfam" id="PF13204">
    <property type="entry name" value="Apiosidase"/>
    <property type="match status" value="1"/>
</dbReference>
<protein>
    <recommendedName>
        <fullName evidence="2">Apiosidase-like catalytic domain-containing protein</fullName>
    </recommendedName>
</protein>
<evidence type="ECO:0000313" key="3">
    <source>
        <dbReference type="EMBL" id="KKK52836.1"/>
    </source>
</evidence>
<comment type="caution">
    <text evidence="3">The sequence shown here is derived from an EMBL/GenBank/DDBJ whole genome shotgun (WGS) entry which is preliminary data.</text>
</comment>
<evidence type="ECO:0000256" key="1">
    <source>
        <dbReference type="SAM" id="MobiDB-lite"/>
    </source>
</evidence>
<evidence type="ECO:0000259" key="2">
    <source>
        <dbReference type="Pfam" id="PF13204"/>
    </source>
</evidence>
<sequence>MLSVASHYTNRNDEGRGKGWDTPQLWPLDPAEYNKMEQILDTLNKRDITVFPFAGFFGYMGSWPTDAKEQELYIKYTLARIGHYPNIILNLAGPEPFYREDEKYYKGALRMVDVKRLGQLIDSLDMHNHVLTFHHQKQAARYGDPLLYEPWYDMSTLQGPTTTDLETLYTGLMMNHPPYKACYAQETLWPGNKNHPDYTDDEIRKNMLTILFSGSTLNYADMEGNSSSGFSGSLDLIDADPGKHEIAKEVWDWFETIPFHKMTARHDMVSRTYCLAEEGVEYYVFPPVAGKKIGLFLNFPYKLESEWINVNNPEIIRKGDMVNQKTSFTAPDGGETWILLVSAPRP</sequence>
<dbReference type="EMBL" id="LAZR01066812">
    <property type="protein sequence ID" value="KKK52836.1"/>
    <property type="molecule type" value="Genomic_DNA"/>
</dbReference>
<reference evidence="3" key="1">
    <citation type="journal article" date="2015" name="Nature">
        <title>Complex archaea that bridge the gap between prokaryotes and eukaryotes.</title>
        <authorList>
            <person name="Spang A."/>
            <person name="Saw J.H."/>
            <person name="Jorgensen S.L."/>
            <person name="Zaremba-Niedzwiedzka K."/>
            <person name="Martijn J."/>
            <person name="Lind A.E."/>
            <person name="van Eijk R."/>
            <person name="Schleper C."/>
            <person name="Guy L."/>
            <person name="Ettema T.J."/>
        </authorList>
    </citation>
    <scope>NUCLEOTIDE SEQUENCE</scope>
</reference>
<accession>A0A0F8YXV2</accession>
<name>A0A0F8YXV2_9ZZZZ</name>
<proteinExistence type="predicted"/>
<dbReference type="InterPro" id="IPR025277">
    <property type="entry name" value="Apiosidase-like_cat_dom"/>
</dbReference>
<organism evidence="3">
    <name type="scientific">marine sediment metagenome</name>
    <dbReference type="NCBI Taxonomy" id="412755"/>
    <lineage>
        <taxon>unclassified sequences</taxon>
        <taxon>metagenomes</taxon>
        <taxon>ecological metagenomes</taxon>
    </lineage>
</organism>
<dbReference type="Gene3D" id="3.20.20.80">
    <property type="entry name" value="Glycosidases"/>
    <property type="match status" value="1"/>
</dbReference>
<feature type="non-terminal residue" evidence="3">
    <location>
        <position position="1"/>
    </location>
</feature>